<proteinExistence type="predicted"/>
<gene>
    <name evidence="1" type="ORF">Prudu_120S001000</name>
</gene>
<keyword evidence="1" id="KW-0378">Hydrolase</keyword>
<sequence>MLVCRDTAKPIGQYHSVIPTTVISCHCRKTITCSLLFTSWMGMNLQHRQVDHGWISIIDAVSYTDQDQKFLDPHHTFTSGLEDP</sequence>
<name>A0A5H2XGF1_PRUDU</name>
<accession>A0A5H2XGF1</accession>
<dbReference type="PROSITE" id="PS51257">
    <property type="entry name" value="PROKAR_LIPOPROTEIN"/>
    <property type="match status" value="1"/>
</dbReference>
<dbReference type="GO" id="GO:0016787">
    <property type="term" value="F:hydrolase activity"/>
    <property type="evidence" value="ECO:0007669"/>
    <property type="project" value="UniProtKB-KW"/>
</dbReference>
<reference evidence="1" key="1">
    <citation type="journal article" date="2019" name="Science">
        <title>Mutation of a bHLH transcription factor allowed almond domestication.</title>
        <authorList>
            <person name="Sanchez-Perez R."/>
            <person name="Pavan S."/>
            <person name="Mazzeo R."/>
            <person name="Moldovan C."/>
            <person name="Aiese Cigliano R."/>
            <person name="Del Cueto J."/>
            <person name="Ricciardi F."/>
            <person name="Lotti C."/>
            <person name="Ricciardi L."/>
            <person name="Dicenta F."/>
            <person name="Lopez-Marques R.L."/>
            <person name="Lindberg Moller B."/>
        </authorList>
    </citation>
    <scope>NUCLEOTIDE SEQUENCE</scope>
</reference>
<organism evidence="1">
    <name type="scientific">Prunus dulcis</name>
    <name type="common">Almond</name>
    <name type="synonym">Amygdalus dulcis</name>
    <dbReference type="NCBI Taxonomy" id="3755"/>
    <lineage>
        <taxon>Eukaryota</taxon>
        <taxon>Viridiplantae</taxon>
        <taxon>Streptophyta</taxon>
        <taxon>Embryophyta</taxon>
        <taxon>Tracheophyta</taxon>
        <taxon>Spermatophyta</taxon>
        <taxon>Magnoliopsida</taxon>
        <taxon>eudicotyledons</taxon>
        <taxon>Gunneridae</taxon>
        <taxon>Pentapetalae</taxon>
        <taxon>rosids</taxon>
        <taxon>fabids</taxon>
        <taxon>Rosales</taxon>
        <taxon>Rosaceae</taxon>
        <taxon>Amygdaloideae</taxon>
        <taxon>Amygdaleae</taxon>
        <taxon>Prunus</taxon>
    </lineage>
</organism>
<protein>
    <submittedName>
        <fullName evidence="1">Haloacid dehalogenase-like hydrolase superfamily protein</fullName>
    </submittedName>
</protein>
<dbReference type="AlphaFoldDB" id="A0A5H2XGF1"/>
<evidence type="ECO:0000313" key="1">
    <source>
        <dbReference type="EMBL" id="BBN67587.1"/>
    </source>
</evidence>
<dbReference type="EMBL" id="AP020457">
    <property type="protein sequence ID" value="BBN67587.1"/>
    <property type="molecule type" value="Genomic_DNA"/>
</dbReference>